<dbReference type="AlphaFoldDB" id="A0A813UNW2"/>
<evidence type="ECO:0000313" key="4">
    <source>
        <dbReference type="EMBL" id="CAF1015510.1"/>
    </source>
</evidence>
<dbReference type="EMBL" id="CAJNOI010000028">
    <property type="protein sequence ID" value="CAF0870106.1"/>
    <property type="molecule type" value="Genomic_DNA"/>
</dbReference>
<evidence type="ECO:0000313" key="5">
    <source>
        <dbReference type="Proteomes" id="UP000663832"/>
    </source>
</evidence>
<evidence type="ECO:0000313" key="2">
    <source>
        <dbReference type="EMBL" id="CAF0830053.1"/>
    </source>
</evidence>
<protein>
    <submittedName>
        <fullName evidence="2">Uncharacterized protein</fullName>
    </submittedName>
</protein>
<organism evidence="2 5">
    <name type="scientific">Adineta steineri</name>
    <dbReference type="NCBI Taxonomy" id="433720"/>
    <lineage>
        <taxon>Eukaryota</taxon>
        <taxon>Metazoa</taxon>
        <taxon>Spiralia</taxon>
        <taxon>Gnathifera</taxon>
        <taxon>Rotifera</taxon>
        <taxon>Eurotatoria</taxon>
        <taxon>Bdelloidea</taxon>
        <taxon>Adinetida</taxon>
        <taxon>Adinetidae</taxon>
        <taxon>Adineta</taxon>
    </lineage>
</organism>
<proteinExistence type="predicted"/>
<dbReference type="Proteomes" id="UP000663832">
    <property type="component" value="Unassembled WGS sequence"/>
</dbReference>
<dbReference type="EMBL" id="CAJNOM010000023">
    <property type="protein sequence ID" value="CAF0830053.1"/>
    <property type="molecule type" value="Genomic_DNA"/>
</dbReference>
<sequence>MEATKPQPISYKFIIIGIIILILLILYATRNTIVEETEVEEPSVSLCHIRYQYDGSYGFDDRTLLILLATLKMHDFIIGQPLWGSSDTLLYLCEHRLKVGLKQALLDRVLHNVLKNGPSSSGHLTWSCA</sequence>
<gene>
    <name evidence="3" type="ORF">BJG266_LOCUS8850</name>
    <name evidence="4" type="ORF">QVE165_LOCUS15704</name>
    <name evidence="2" type="ORF">QVE165_LOCUS5731</name>
</gene>
<comment type="caution">
    <text evidence="2">The sequence shown here is derived from an EMBL/GenBank/DDBJ whole genome shotgun (WGS) entry which is preliminary data.</text>
</comment>
<keyword evidence="1" id="KW-0472">Membrane</keyword>
<keyword evidence="1" id="KW-1133">Transmembrane helix</keyword>
<name>A0A813UNW2_9BILA</name>
<evidence type="ECO:0000313" key="3">
    <source>
        <dbReference type="EMBL" id="CAF0870106.1"/>
    </source>
</evidence>
<dbReference type="Proteomes" id="UP000663877">
    <property type="component" value="Unassembled WGS sequence"/>
</dbReference>
<evidence type="ECO:0000256" key="1">
    <source>
        <dbReference type="SAM" id="Phobius"/>
    </source>
</evidence>
<keyword evidence="1" id="KW-0812">Transmembrane</keyword>
<keyword evidence="5" id="KW-1185">Reference proteome</keyword>
<dbReference type="OrthoDB" id="10027635at2759"/>
<accession>A0A813UNW2</accession>
<dbReference type="EMBL" id="CAJNOM010000086">
    <property type="protein sequence ID" value="CAF1015510.1"/>
    <property type="molecule type" value="Genomic_DNA"/>
</dbReference>
<feature type="transmembrane region" description="Helical" evidence="1">
    <location>
        <begin position="9"/>
        <end position="28"/>
    </location>
</feature>
<reference evidence="2" key="1">
    <citation type="submission" date="2021-02" db="EMBL/GenBank/DDBJ databases">
        <authorList>
            <person name="Nowell W R."/>
        </authorList>
    </citation>
    <scope>NUCLEOTIDE SEQUENCE</scope>
</reference>